<evidence type="ECO:0000313" key="3">
    <source>
        <dbReference type="Proteomes" id="UP001365846"/>
    </source>
</evidence>
<sequence>MDIAYVSVEEAVSRPGLRMVVVGNVPSPWSESAKGIFRLKGIQWAAVRLSYDSRLLKEWAGERSAPVAIYNDEPPRSGWADILQLAERLAPTPALLPHADEAREAVMQWGRDICGEHGLGWTRRLHMIHAGLQGNGGFKPEVAAYLAKKYGYTPEAGAHADARVGQLLKMLSERLKAQRAAGSDYLVGDSVTAADIYSATFMALLRPLPESVCAMENSTRRAFELRGPHSDDALDDSLLAHRAMMYERHLTLPLSL</sequence>
<dbReference type="InterPro" id="IPR036249">
    <property type="entry name" value="Thioredoxin-like_sf"/>
</dbReference>
<dbReference type="Gene3D" id="3.40.30.10">
    <property type="entry name" value="Glutaredoxin"/>
    <property type="match status" value="1"/>
</dbReference>
<comment type="caution">
    <text evidence="2">The sequence shown here is derived from an EMBL/GenBank/DDBJ whole genome shotgun (WGS) entry which is preliminary data.</text>
</comment>
<organism evidence="2 3">
    <name type="scientific">Variovorax ureilyticus</name>
    <dbReference type="NCBI Taxonomy" id="1836198"/>
    <lineage>
        <taxon>Bacteria</taxon>
        <taxon>Pseudomonadati</taxon>
        <taxon>Pseudomonadota</taxon>
        <taxon>Betaproteobacteria</taxon>
        <taxon>Burkholderiales</taxon>
        <taxon>Comamonadaceae</taxon>
        <taxon>Variovorax</taxon>
    </lineage>
</organism>
<dbReference type="SUPFAM" id="SSF52833">
    <property type="entry name" value="Thioredoxin-like"/>
    <property type="match status" value="1"/>
</dbReference>
<gene>
    <name evidence="2" type="ORF">WKW77_04835</name>
</gene>
<evidence type="ECO:0000259" key="1">
    <source>
        <dbReference type="Pfam" id="PF00043"/>
    </source>
</evidence>
<protein>
    <submittedName>
        <fullName evidence="2">Glutathione binding-like protein</fullName>
    </submittedName>
</protein>
<evidence type="ECO:0000313" key="2">
    <source>
        <dbReference type="EMBL" id="MEJ8810382.1"/>
    </source>
</evidence>
<dbReference type="SUPFAM" id="SSF47616">
    <property type="entry name" value="GST C-terminal domain-like"/>
    <property type="match status" value="1"/>
</dbReference>
<name>A0ABU8V9P5_9BURK</name>
<dbReference type="InterPro" id="IPR036282">
    <property type="entry name" value="Glutathione-S-Trfase_C_sf"/>
</dbReference>
<dbReference type="Gene3D" id="1.20.1050.10">
    <property type="match status" value="1"/>
</dbReference>
<keyword evidence="3" id="KW-1185">Reference proteome</keyword>
<dbReference type="InterPro" id="IPR004046">
    <property type="entry name" value="GST_C"/>
</dbReference>
<dbReference type="EMBL" id="JBBKZU010000002">
    <property type="protein sequence ID" value="MEJ8810382.1"/>
    <property type="molecule type" value="Genomic_DNA"/>
</dbReference>
<feature type="domain" description="Glutathione S-transferase C-terminal" evidence="1">
    <location>
        <begin position="159"/>
        <end position="210"/>
    </location>
</feature>
<dbReference type="Pfam" id="PF00043">
    <property type="entry name" value="GST_C"/>
    <property type="match status" value="1"/>
</dbReference>
<dbReference type="RefSeq" id="WP_340355707.1">
    <property type="nucleotide sequence ID" value="NZ_JBBKZU010000002.1"/>
</dbReference>
<proteinExistence type="predicted"/>
<accession>A0ABU8V9P5</accession>
<reference evidence="2 3" key="1">
    <citation type="submission" date="2024-03" db="EMBL/GenBank/DDBJ databases">
        <title>Novel species of the genus Variovorax.</title>
        <authorList>
            <person name="Liu Q."/>
            <person name="Xin Y.-H."/>
        </authorList>
    </citation>
    <scope>NUCLEOTIDE SEQUENCE [LARGE SCALE GENOMIC DNA]</scope>
    <source>
        <strain evidence="2 3">KACC 18899</strain>
    </source>
</reference>
<dbReference type="Proteomes" id="UP001365846">
    <property type="component" value="Unassembled WGS sequence"/>
</dbReference>